<evidence type="ECO:0000313" key="5">
    <source>
        <dbReference type="EMBL" id="MFD0966129.1"/>
    </source>
</evidence>
<reference evidence="6" key="1">
    <citation type="journal article" date="2019" name="Int. J. Syst. Evol. Microbiol.">
        <title>The Global Catalogue of Microorganisms (GCM) 10K type strain sequencing project: providing services to taxonomists for standard genome sequencing and annotation.</title>
        <authorList>
            <consortium name="The Broad Institute Genomics Platform"/>
            <consortium name="The Broad Institute Genome Sequencing Center for Infectious Disease"/>
            <person name="Wu L."/>
            <person name="Ma J."/>
        </authorList>
    </citation>
    <scope>NUCLEOTIDE SEQUENCE [LARGE SCALE GENOMIC DNA]</scope>
    <source>
        <strain evidence="6">CCUG 61707</strain>
    </source>
</reference>
<keyword evidence="5" id="KW-0540">Nuclease</keyword>
<dbReference type="PANTHER" id="PTHR43140">
    <property type="entry name" value="TYPE-1 RESTRICTION ENZYME ECOKI SPECIFICITY PROTEIN"/>
    <property type="match status" value="1"/>
</dbReference>
<dbReference type="PANTHER" id="PTHR43140:SF1">
    <property type="entry name" value="TYPE I RESTRICTION ENZYME ECOKI SPECIFICITY SUBUNIT"/>
    <property type="match status" value="1"/>
</dbReference>
<dbReference type="GO" id="GO:0016787">
    <property type="term" value="F:hydrolase activity"/>
    <property type="evidence" value="ECO:0007669"/>
    <property type="project" value="UniProtKB-KW"/>
</dbReference>
<protein>
    <submittedName>
        <fullName evidence="5">Restriction endonuclease subunit S</fullName>
        <ecNumber evidence="5">3.1.21.-</ecNumber>
    </submittedName>
</protein>
<comment type="caution">
    <text evidence="5">The sequence shown here is derived from an EMBL/GenBank/DDBJ whole genome shotgun (WGS) entry which is preliminary data.</text>
</comment>
<feature type="domain" description="Type I restriction modification DNA specificity" evidence="4">
    <location>
        <begin position="68"/>
        <end position="232"/>
    </location>
</feature>
<dbReference type="EC" id="3.1.21.-" evidence="5"/>
<dbReference type="SUPFAM" id="SSF116734">
    <property type="entry name" value="DNA methylase specificity domain"/>
    <property type="match status" value="1"/>
</dbReference>
<evidence type="ECO:0000313" key="6">
    <source>
        <dbReference type="Proteomes" id="UP001596996"/>
    </source>
</evidence>
<evidence type="ECO:0000256" key="2">
    <source>
        <dbReference type="ARBA" id="ARBA00022747"/>
    </source>
</evidence>
<keyword evidence="6" id="KW-1185">Reference proteome</keyword>
<keyword evidence="5" id="KW-0378">Hydrolase</keyword>
<accession>A0ABW3I886</accession>
<dbReference type="InterPro" id="IPR044946">
    <property type="entry name" value="Restrct_endonuc_typeI_TRD_sf"/>
</dbReference>
<keyword evidence="3" id="KW-0238">DNA-binding</keyword>
<dbReference type="InterPro" id="IPR000055">
    <property type="entry name" value="Restrct_endonuc_typeI_TRD"/>
</dbReference>
<dbReference type="GO" id="GO:0004519">
    <property type="term" value="F:endonuclease activity"/>
    <property type="evidence" value="ECO:0007669"/>
    <property type="project" value="UniProtKB-KW"/>
</dbReference>
<comment type="similarity">
    <text evidence="1">Belongs to the type-I restriction system S methylase family.</text>
</comment>
<dbReference type="EMBL" id="JBHTJN010000009">
    <property type="protein sequence ID" value="MFD0966129.1"/>
    <property type="molecule type" value="Genomic_DNA"/>
</dbReference>
<evidence type="ECO:0000259" key="4">
    <source>
        <dbReference type="Pfam" id="PF01420"/>
    </source>
</evidence>
<evidence type="ECO:0000256" key="1">
    <source>
        <dbReference type="ARBA" id="ARBA00010923"/>
    </source>
</evidence>
<dbReference type="Gene3D" id="3.90.220.20">
    <property type="entry name" value="DNA methylase specificity domains"/>
    <property type="match status" value="1"/>
</dbReference>
<organism evidence="5 6">
    <name type="scientific">Seminibacterium arietis</name>
    <dbReference type="NCBI Taxonomy" id="1173502"/>
    <lineage>
        <taxon>Bacteria</taxon>
        <taxon>Pseudomonadati</taxon>
        <taxon>Pseudomonadota</taxon>
        <taxon>Gammaproteobacteria</taxon>
        <taxon>Pasteurellales</taxon>
        <taxon>Pasteurellaceae</taxon>
        <taxon>Seminibacterium</taxon>
    </lineage>
</organism>
<evidence type="ECO:0000256" key="3">
    <source>
        <dbReference type="ARBA" id="ARBA00023125"/>
    </source>
</evidence>
<name>A0ABW3I886_9PAST</name>
<dbReference type="Pfam" id="PF01420">
    <property type="entry name" value="Methylase_S"/>
    <property type="match status" value="1"/>
</dbReference>
<keyword evidence="2" id="KW-0680">Restriction system</keyword>
<dbReference type="Proteomes" id="UP001596996">
    <property type="component" value="Unassembled WGS sequence"/>
</dbReference>
<dbReference type="CDD" id="cd17285">
    <property type="entry name" value="RMtype1_S_Csp16704I_TRD2-CR2_like"/>
    <property type="match status" value="1"/>
</dbReference>
<dbReference type="RefSeq" id="WP_380819907.1">
    <property type="nucleotide sequence ID" value="NZ_JBHTJN010000009.1"/>
</dbReference>
<proteinExistence type="inferred from homology"/>
<keyword evidence="5" id="KW-0255">Endonuclease</keyword>
<sequence>MKAQQLKNAILQLAIQGKLVAQDPNDEPASVLLERIQKEKVRLIAEGKIKKSKKTATASAFEPPFEIPESWVWVRLGDIILENIGGGTPSKSNPNFWNGSVPWASVKDLDKDNIYFSSTIDSISTEGLNNSSSNLIPKNNVIICTRMGLGKIAINKIDVAINQDLRAIILPNDIEKLYLIYFFKTLNLQGQGLTVKGLPIEELNSTYFPLPPTAEQHRIVQKIEAVFAEIEKL</sequence>
<gene>
    <name evidence="5" type="ORF">ACFQ02_04580</name>
</gene>
<dbReference type="InterPro" id="IPR051212">
    <property type="entry name" value="Type-I_RE_S_subunit"/>
</dbReference>